<dbReference type="InterPro" id="IPR009308">
    <property type="entry name" value="Rhamnose_isomerase"/>
</dbReference>
<gene>
    <name evidence="6" type="ORF">S03H2_15503</name>
</gene>
<keyword evidence="2" id="KW-0479">Metal-binding</keyword>
<keyword evidence="5" id="KW-0684">Rhamnose metabolism</keyword>
<proteinExistence type="inferred from homology"/>
<sequence>HAIYAETGGKKVERDELEPEHFASWIDWAKDLGIGIDLNPTFFAHPKAESGFTLASYDSAVRRFWVKHGIACRKIADHIGRELGGPCVNNVWIPDGYKDTPADRKTPRMTLMRSLDEIFAEKLDRRNIRDSVESKLFGIGTESYVVGSHEFYLGYAIRNGILLCIDTGHFHPTEQISDKISSIFAYVDELLFHISRGVRWDSDHVVVLSDEVREIALEIVRGGFLDRAHIGLDYFDASINRVAAWIIGTRSMIKALLFALLEPWEMLRDFEVGGDFTSRLTFLEEQKTLPFGSVWDYYCLKQDVPVGTGWLDEVREYEKKVLASR</sequence>
<dbReference type="SUPFAM" id="SSF51658">
    <property type="entry name" value="Xylose isomerase-like"/>
    <property type="match status" value="1"/>
</dbReference>
<accession>X1GLE1</accession>
<dbReference type="InterPro" id="IPR036237">
    <property type="entry name" value="Xyl_isomerase-like_sf"/>
</dbReference>
<feature type="non-terminal residue" evidence="6">
    <location>
        <position position="1"/>
    </location>
</feature>
<keyword evidence="4" id="KW-0413">Isomerase</keyword>
<evidence type="ECO:0000256" key="2">
    <source>
        <dbReference type="ARBA" id="ARBA00022723"/>
    </source>
</evidence>
<evidence type="ECO:0000256" key="5">
    <source>
        <dbReference type="ARBA" id="ARBA00023308"/>
    </source>
</evidence>
<dbReference type="GO" id="GO:0030145">
    <property type="term" value="F:manganese ion binding"/>
    <property type="evidence" value="ECO:0007669"/>
    <property type="project" value="InterPro"/>
</dbReference>
<evidence type="ECO:0008006" key="7">
    <source>
        <dbReference type="Google" id="ProtNLM"/>
    </source>
</evidence>
<dbReference type="AlphaFoldDB" id="X1GLE1"/>
<organism evidence="6">
    <name type="scientific">marine sediment metagenome</name>
    <dbReference type="NCBI Taxonomy" id="412755"/>
    <lineage>
        <taxon>unclassified sequences</taxon>
        <taxon>metagenomes</taxon>
        <taxon>ecological metagenomes</taxon>
    </lineage>
</organism>
<dbReference type="GO" id="GO:0019301">
    <property type="term" value="P:rhamnose catabolic process"/>
    <property type="evidence" value="ECO:0007669"/>
    <property type="project" value="TreeGrafter"/>
</dbReference>
<comment type="caution">
    <text evidence="6">The sequence shown here is derived from an EMBL/GenBank/DDBJ whole genome shotgun (WGS) entry which is preliminary data.</text>
</comment>
<dbReference type="GO" id="GO:0008740">
    <property type="term" value="F:L-rhamnose isomerase activity"/>
    <property type="evidence" value="ECO:0007669"/>
    <property type="project" value="InterPro"/>
</dbReference>
<evidence type="ECO:0000256" key="3">
    <source>
        <dbReference type="ARBA" id="ARBA00023211"/>
    </source>
</evidence>
<dbReference type="InterPro" id="IPR050337">
    <property type="entry name" value="L-rhamnose_isomerase"/>
</dbReference>
<keyword evidence="1" id="KW-0963">Cytoplasm</keyword>
<reference evidence="6" key="1">
    <citation type="journal article" date="2014" name="Front. Microbiol.">
        <title>High frequency of phylogenetically diverse reductive dehalogenase-homologous genes in deep subseafloor sedimentary metagenomes.</title>
        <authorList>
            <person name="Kawai M."/>
            <person name="Futagami T."/>
            <person name="Toyoda A."/>
            <person name="Takaki Y."/>
            <person name="Nishi S."/>
            <person name="Hori S."/>
            <person name="Arai W."/>
            <person name="Tsubouchi T."/>
            <person name="Morono Y."/>
            <person name="Uchiyama I."/>
            <person name="Ito T."/>
            <person name="Fujiyama A."/>
            <person name="Inagaki F."/>
            <person name="Takami H."/>
        </authorList>
    </citation>
    <scope>NUCLEOTIDE SEQUENCE</scope>
    <source>
        <strain evidence="6">Expedition CK06-06</strain>
    </source>
</reference>
<dbReference type="HAMAP" id="MF_00541">
    <property type="entry name" value="RhaA"/>
    <property type="match status" value="1"/>
</dbReference>
<dbReference type="GO" id="GO:0019324">
    <property type="term" value="P:L-lyxose metabolic process"/>
    <property type="evidence" value="ECO:0007669"/>
    <property type="project" value="TreeGrafter"/>
</dbReference>
<protein>
    <recommendedName>
        <fullName evidence="7">L-rhamnose isomerase</fullName>
    </recommendedName>
</protein>
<keyword evidence="3" id="KW-0464">Manganese</keyword>
<dbReference type="EMBL" id="BARU01007885">
    <property type="protein sequence ID" value="GAH33828.1"/>
    <property type="molecule type" value="Genomic_DNA"/>
</dbReference>
<dbReference type="PANTHER" id="PTHR30268:SF0">
    <property type="entry name" value="L-RHAMNOSE ISOMERASE"/>
    <property type="match status" value="1"/>
</dbReference>
<evidence type="ECO:0000256" key="1">
    <source>
        <dbReference type="ARBA" id="ARBA00022490"/>
    </source>
</evidence>
<dbReference type="PANTHER" id="PTHR30268">
    <property type="entry name" value="L-RHAMNOSE ISOMERASE"/>
    <property type="match status" value="1"/>
</dbReference>
<dbReference type="Pfam" id="PF06134">
    <property type="entry name" value="RhaA"/>
    <property type="match status" value="1"/>
</dbReference>
<dbReference type="Gene3D" id="3.20.20.150">
    <property type="entry name" value="Divalent-metal-dependent TIM barrel enzymes"/>
    <property type="match status" value="1"/>
</dbReference>
<evidence type="ECO:0000313" key="6">
    <source>
        <dbReference type="EMBL" id="GAH33828.1"/>
    </source>
</evidence>
<name>X1GLE1_9ZZZZ</name>
<evidence type="ECO:0000256" key="4">
    <source>
        <dbReference type="ARBA" id="ARBA00023235"/>
    </source>
</evidence>